<name>A0ABV0A9F4_9FLAO</name>
<accession>A0ABV0A9F4</accession>
<organism evidence="2 3">
    <name type="scientific">Mariniflexile soesokkakense</name>
    <dbReference type="NCBI Taxonomy" id="1343160"/>
    <lineage>
        <taxon>Bacteria</taxon>
        <taxon>Pseudomonadati</taxon>
        <taxon>Bacteroidota</taxon>
        <taxon>Flavobacteriia</taxon>
        <taxon>Flavobacteriales</taxon>
        <taxon>Flavobacteriaceae</taxon>
        <taxon>Mariniflexile</taxon>
    </lineage>
</organism>
<reference evidence="2 3" key="1">
    <citation type="submission" date="2024-01" db="EMBL/GenBank/DDBJ databases">
        <title>Mariniflexile litorale sp. nov., isolated from the shallow sediments of the Sea of Japan.</title>
        <authorList>
            <person name="Romanenko L."/>
            <person name="Bystritskaya E."/>
            <person name="Isaeva M."/>
        </authorList>
    </citation>
    <scope>NUCLEOTIDE SEQUENCE [LARGE SCALE GENOMIC DNA]</scope>
    <source>
        <strain evidence="2 3">KCTC 32427</strain>
    </source>
</reference>
<evidence type="ECO:0008006" key="4">
    <source>
        <dbReference type="Google" id="ProtNLM"/>
    </source>
</evidence>
<sequence>MKISKLVFSIGIFFFSTIAFSQANNDTASEKTKDTVTGNEQKRLKFGCGFGLSFVGGTNISLSPNLIYKVSDVVAIGAGVQGSYTAIKGLQNTTTYGANLLTQFSLSKKITTSLEFAQLRVSTKTEVDNSTKKYWDSALFVGVGYNITSKISVGAKYNLLYKDGESIYTSPVIPFVNISF</sequence>
<keyword evidence="3" id="KW-1185">Reference proteome</keyword>
<keyword evidence="1" id="KW-0732">Signal</keyword>
<comment type="caution">
    <text evidence="2">The sequence shown here is derived from an EMBL/GenBank/DDBJ whole genome shotgun (WGS) entry which is preliminary data.</text>
</comment>
<dbReference type="SUPFAM" id="SSF56925">
    <property type="entry name" value="OMPA-like"/>
    <property type="match status" value="1"/>
</dbReference>
<feature type="chain" id="PRO_5046592314" description="Outer membrane protein beta-barrel domain-containing protein" evidence="1">
    <location>
        <begin position="22"/>
        <end position="180"/>
    </location>
</feature>
<dbReference type="Proteomes" id="UP001416393">
    <property type="component" value="Unassembled WGS sequence"/>
</dbReference>
<feature type="signal peptide" evidence="1">
    <location>
        <begin position="1"/>
        <end position="21"/>
    </location>
</feature>
<evidence type="ECO:0000313" key="3">
    <source>
        <dbReference type="Proteomes" id="UP001416393"/>
    </source>
</evidence>
<evidence type="ECO:0000313" key="2">
    <source>
        <dbReference type="EMBL" id="MEN3322140.1"/>
    </source>
</evidence>
<proteinExistence type="predicted"/>
<dbReference type="Gene3D" id="2.40.160.60">
    <property type="entry name" value="Outer membrane protein transport protein (OMPP1/FadL/TodX)"/>
    <property type="match status" value="1"/>
</dbReference>
<dbReference type="RefSeq" id="WP_346239681.1">
    <property type="nucleotide sequence ID" value="NZ_JAZHYP010000001.1"/>
</dbReference>
<protein>
    <recommendedName>
        <fullName evidence="4">Outer membrane protein beta-barrel domain-containing protein</fullName>
    </recommendedName>
</protein>
<dbReference type="InterPro" id="IPR011250">
    <property type="entry name" value="OMP/PagP_B-barrel"/>
</dbReference>
<gene>
    <name evidence="2" type="ORF">VP395_00235</name>
</gene>
<dbReference type="EMBL" id="JAZHYP010000001">
    <property type="protein sequence ID" value="MEN3322140.1"/>
    <property type="molecule type" value="Genomic_DNA"/>
</dbReference>
<evidence type="ECO:0000256" key="1">
    <source>
        <dbReference type="SAM" id="SignalP"/>
    </source>
</evidence>